<organism evidence="1">
    <name type="scientific">Rheinheimera sp. BAL341</name>
    <dbReference type="NCBI Taxonomy" id="1708203"/>
    <lineage>
        <taxon>Bacteria</taxon>
        <taxon>Pseudomonadati</taxon>
        <taxon>Pseudomonadota</taxon>
        <taxon>Gammaproteobacteria</taxon>
        <taxon>Chromatiales</taxon>
        <taxon>Chromatiaceae</taxon>
        <taxon>Rheinheimera</taxon>
    </lineage>
</organism>
<proteinExistence type="predicted"/>
<name>A0A486XMK3_9GAMM</name>
<dbReference type="AlphaFoldDB" id="A0A486XMK3"/>
<sequence length="167" mass="18798">MSTKTVPFSARISIEDAEFISSLEYDGAHTPSDKLRALLAETRRRHQGFADYGQNLAQMQEWLGQIKRQLLVRQQQLGQYSELVLRVLDALPDLLATLQTMAANCSGLNIRDLQQTEQQVLQKVCRLNELLLPLALTSEADNTLHQGMLALAKLVHEHRLAIQGEPQ</sequence>
<gene>
    <name evidence="1" type="ORF">BAL341_1551</name>
</gene>
<accession>A0A486XMK3</accession>
<reference evidence="1" key="1">
    <citation type="submission" date="2019-04" db="EMBL/GenBank/DDBJ databases">
        <authorList>
            <person name="Brambilla D."/>
        </authorList>
    </citation>
    <scope>NUCLEOTIDE SEQUENCE</scope>
    <source>
        <strain evidence="1">BAL1</strain>
    </source>
</reference>
<dbReference type="EMBL" id="CAAJGR010000086">
    <property type="protein sequence ID" value="VHO03715.1"/>
    <property type="molecule type" value="Genomic_DNA"/>
</dbReference>
<protein>
    <submittedName>
        <fullName evidence="1">Uncharacterized protein</fullName>
    </submittedName>
</protein>
<evidence type="ECO:0000313" key="1">
    <source>
        <dbReference type="EMBL" id="VHO03715.1"/>
    </source>
</evidence>